<feature type="transmembrane region" description="Helical" evidence="1">
    <location>
        <begin position="75"/>
        <end position="93"/>
    </location>
</feature>
<keyword evidence="1" id="KW-0812">Transmembrane</keyword>
<feature type="transmembrane region" description="Helical" evidence="1">
    <location>
        <begin position="48"/>
        <end position="68"/>
    </location>
</feature>
<evidence type="ECO:0000256" key="1">
    <source>
        <dbReference type="SAM" id="Phobius"/>
    </source>
</evidence>
<accession>A0A8D9A3U4</accession>
<dbReference type="AlphaFoldDB" id="A0A8D9A3U4"/>
<protein>
    <submittedName>
        <fullName evidence="2">Uncharacterized protein</fullName>
    </submittedName>
</protein>
<keyword evidence="1" id="KW-0472">Membrane</keyword>
<evidence type="ECO:0000313" key="2">
    <source>
        <dbReference type="EMBL" id="CAG6758326.1"/>
    </source>
</evidence>
<reference evidence="2" key="1">
    <citation type="submission" date="2021-05" db="EMBL/GenBank/DDBJ databases">
        <authorList>
            <person name="Alioto T."/>
            <person name="Alioto T."/>
            <person name="Gomez Garrido J."/>
        </authorList>
    </citation>
    <scope>NUCLEOTIDE SEQUENCE</scope>
</reference>
<feature type="transmembrane region" description="Helical" evidence="1">
    <location>
        <begin position="7"/>
        <end position="28"/>
    </location>
</feature>
<organism evidence="2">
    <name type="scientific">Cacopsylla melanoneura</name>
    <dbReference type="NCBI Taxonomy" id="428564"/>
    <lineage>
        <taxon>Eukaryota</taxon>
        <taxon>Metazoa</taxon>
        <taxon>Ecdysozoa</taxon>
        <taxon>Arthropoda</taxon>
        <taxon>Hexapoda</taxon>
        <taxon>Insecta</taxon>
        <taxon>Pterygota</taxon>
        <taxon>Neoptera</taxon>
        <taxon>Paraneoptera</taxon>
        <taxon>Hemiptera</taxon>
        <taxon>Sternorrhyncha</taxon>
        <taxon>Psylloidea</taxon>
        <taxon>Psyllidae</taxon>
        <taxon>Psyllinae</taxon>
        <taxon>Cacopsylla</taxon>
    </lineage>
</organism>
<proteinExistence type="predicted"/>
<sequence>MEGTSLALLSYVTPTRYVLATLGVWYLYLDVKEKVTDRRYCSYTTEGSLILGTFVSPIGALLGMICWQKVRREKFWILLGISGLLHLSNYNFYLLKTTGSGLFTGMLAKSSQEPNFWLTLGEY</sequence>
<name>A0A8D9A3U4_9HEMI</name>
<dbReference type="EMBL" id="HBUF01549334">
    <property type="protein sequence ID" value="CAG6758326.1"/>
    <property type="molecule type" value="Transcribed_RNA"/>
</dbReference>
<keyword evidence="1" id="KW-1133">Transmembrane helix</keyword>